<dbReference type="PROSITE" id="PS00134">
    <property type="entry name" value="TRYPSIN_HIS"/>
    <property type="match status" value="1"/>
</dbReference>
<evidence type="ECO:0000256" key="1">
    <source>
        <dbReference type="ARBA" id="ARBA00022670"/>
    </source>
</evidence>
<proteinExistence type="predicted"/>
<evidence type="ECO:0000313" key="9">
    <source>
        <dbReference type="Proteomes" id="UP000694569"/>
    </source>
</evidence>
<keyword evidence="5" id="KW-0325">Glycoprotein</keyword>
<evidence type="ECO:0000256" key="4">
    <source>
        <dbReference type="ARBA" id="ARBA00023157"/>
    </source>
</evidence>
<dbReference type="PRINTS" id="PR00722">
    <property type="entry name" value="CHYMOTRYPSIN"/>
</dbReference>
<dbReference type="Pfam" id="PF00089">
    <property type="entry name" value="Trypsin"/>
    <property type="match status" value="1"/>
</dbReference>
<dbReference type="InterPro" id="IPR001254">
    <property type="entry name" value="Trypsin_dom"/>
</dbReference>
<dbReference type="Gene3D" id="2.40.10.10">
    <property type="entry name" value="Trypsin-like serine proteases"/>
    <property type="match status" value="2"/>
</dbReference>
<protein>
    <recommendedName>
        <fullName evidence="7">Peptidase S1 domain-containing protein</fullName>
    </recommendedName>
</protein>
<dbReference type="FunFam" id="2.40.10.10:FF:000039">
    <property type="entry name" value="Brain-specific serine protease 4"/>
    <property type="match status" value="1"/>
</dbReference>
<keyword evidence="1 6" id="KW-0645">Protease</keyword>
<dbReference type="PANTHER" id="PTHR24253">
    <property type="entry name" value="TRANSMEMBRANE PROTEASE SERINE"/>
    <property type="match status" value="1"/>
</dbReference>
<dbReference type="InterPro" id="IPR018114">
    <property type="entry name" value="TRYPSIN_HIS"/>
</dbReference>
<dbReference type="GO" id="GO:0006508">
    <property type="term" value="P:proteolysis"/>
    <property type="evidence" value="ECO:0007669"/>
    <property type="project" value="UniProtKB-KW"/>
</dbReference>
<sequence>MYIPGMTFSSSSTTLTTAVPVSLTVPPKTTWSTTIRTSSRVCGSPAIFSRIVGGTDAVDGEWPWQVVLYVGGTFICGGSLISEQWVLSAAHCFDYSSYPSYYTISLGMYRLGGSNPHGVTVEVEQIIKNSQYTYTGVRGDIALVKLKIPVAFNDYIHPICLPAASISFLSGMECWVTGWGTRSSGGSISSLNTLQKVMTPLIDYKQCDQMYHIGSSISTDITIILEESICSGYKEGGKDSCQGDSGGPLVCKVNGTWFQAGVVSWGDGCALANRPGVYTLVPAYESWIKTNVPELLFHNVIPESTNPPDSPEGSASRYCTSWTLVLFSVLSLTLF</sequence>
<evidence type="ECO:0000256" key="3">
    <source>
        <dbReference type="ARBA" id="ARBA00022801"/>
    </source>
</evidence>
<dbReference type="InterPro" id="IPR009003">
    <property type="entry name" value="Peptidase_S1_PA"/>
</dbReference>
<dbReference type="Proteomes" id="UP000694569">
    <property type="component" value="Unplaced"/>
</dbReference>
<organism evidence="8 9">
    <name type="scientific">Leptobrachium leishanense</name>
    <name type="common">Leishan spiny toad</name>
    <dbReference type="NCBI Taxonomy" id="445787"/>
    <lineage>
        <taxon>Eukaryota</taxon>
        <taxon>Metazoa</taxon>
        <taxon>Chordata</taxon>
        <taxon>Craniata</taxon>
        <taxon>Vertebrata</taxon>
        <taxon>Euteleostomi</taxon>
        <taxon>Amphibia</taxon>
        <taxon>Batrachia</taxon>
        <taxon>Anura</taxon>
        <taxon>Pelobatoidea</taxon>
        <taxon>Megophryidae</taxon>
        <taxon>Leptobrachium</taxon>
    </lineage>
</organism>
<feature type="domain" description="Peptidase S1" evidence="7">
    <location>
        <begin position="51"/>
        <end position="293"/>
    </location>
</feature>
<dbReference type="InterPro" id="IPR043504">
    <property type="entry name" value="Peptidase_S1_PA_chymotrypsin"/>
</dbReference>
<keyword evidence="2" id="KW-0732">Signal</keyword>
<evidence type="ECO:0000256" key="2">
    <source>
        <dbReference type="ARBA" id="ARBA00022729"/>
    </source>
</evidence>
<keyword evidence="6" id="KW-0720">Serine protease</keyword>
<dbReference type="Ensembl" id="ENSLLET00000032872.1">
    <property type="protein sequence ID" value="ENSLLEP00000031658.1"/>
    <property type="gene ID" value="ENSLLEG00000020064.1"/>
</dbReference>
<keyword evidence="9" id="KW-1185">Reference proteome</keyword>
<dbReference type="PROSITE" id="PS00135">
    <property type="entry name" value="TRYPSIN_SER"/>
    <property type="match status" value="1"/>
</dbReference>
<keyword evidence="3 6" id="KW-0378">Hydrolase</keyword>
<reference evidence="8" key="2">
    <citation type="submission" date="2025-09" db="UniProtKB">
        <authorList>
            <consortium name="Ensembl"/>
        </authorList>
    </citation>
    <scope>IDENTIFICATION</scope>
</reference>
<keyword evidence="4" id="KW-1015">Disulfide bond</keyword>
<dbReference type="OrthoDB" id="10012881at2759"/>
<name>A0A8C5Q2H5_9ANUR</name>
<evidence type="ECO:0000313" key="8">
    <source>
        <dbReference type="Ensembl" id="ENSLLEP00000031658.1"/>
    </source>
</evidence>
<dbReference type="CDD" id="cd00190">
    <property type="entry name" value="Tryp_SPc"/>
    <property type="match status" value="1"/>
</dbReference>
<evidence type="ECO:0000259" key="7">
    <source>
        <dbReference type="PROSITE" id="PS50240"/>
    </source>
</evidence>
<accession>A0A8C5Q2H5</accession>
<dbReference type="InterPro" id="IPR001314">
    <property type="entry name" value="Peptidase_S1A"/>
</dbReference>
<reference evidence="8" key="1">
    <citation type="submission" date="2025-08" db="UniProtKB">
        <authorList>
            <consortium name="Ensembl"/>
        </authorList>
    </citation>
    <scope>IDENTIFICATION</scope>
</reference>
<dbReference type="GeneTree" id="ENSGT00940000154999"/>
<dbReference type="InterPro" id="IPR033116">
    <property type="entry name" value="TRYPSIN_SER"/>
</dbReference>
<evidence type="ECO:0000256" key="5">
    <source>
        <dbReference type="ARBA" id="ARBA00023180"/>
    </source>
</evidence>
<evidence type="ECO:0000256" key="6">
    <source>
        <dbReference type="RuleBase" id="RU363034"/>
    </source>
</evidence>
<dbReference type="PROSITE" id="PS50240">
    <property type="entry name" value="TRYPSIN_DOM"/>
    <property type="match status" value="1"/>
</dbReference>
<dbReference type="GO" id="GO:0004252">
    <property type="term" value="F:serine-type endopeptidase activity"/>
    <property type="evidence" value="ECO:0007669"/>
    <property type="project" value="InterPro"/>
</dbReference>
<dbReference type="AlphaFoldDB" id="A0A8C5Q2H5"/>
<dbReference type="PANTHER" id="PTHR24253:SF159">
    <property type="entry name" value="SERINE PROTEASE 42"/>
    <property type="match status" value="1"/>
</dbReference>
<dbReference type="SMART" id="SM00020">
    <property type="entry name" value="Tryp_SPc"/>
    <property type="match status" value="1"/>
</dbReference>
<dbReference type="SUPFAM" id="SSF50494">
    <property type="entry name" value="Trypsin-like serine proteases"/>
    <property type="match status" value="1"/>
</dbReference>